<protein>
    <submittedName>
        <fullName evidence="1">Uncharacterized protein</fullName>
    </submittedName>
</protein>
<sequence length="73" mass="8125">MRAFARPPVFPSQDLGALSQWPDAVNAGVAMIACTLRRPPSPALRYGSGRSSLKKPNRWLFARYADRSSPRPR</sequence>
<accession>A0A2S9IQL2</accession>
<evidence type="ECO:0000313" key="1">
    <source>
        <dbReference type="EMBL" id="PRD42810.1"/>
    </source>
</evidence>
<dbReference type="PROSITE" id="PS51257">
    <property type="entry name" value="PROKAR_LIPOPROTEIN"/>
    <property type="match status" value="1"/>
</dbReference>
<dbReference type="Proteomes" id="UP000239434">
    <property type="component" value="Unassembled WGS sequence"/>
</dbReference>
<organism evidence="1 2">
    <name type="scientific">Phyllobacterium phragmitis</name>
    <dbReference type="NCBI Taxonomy" id="2670329"/>
    <lineage>
        <taxon>Bacteria</taxon>
        <taxon>Pseudomonadati</taxon>
        <taxon>Pseudomonadota</taxon>
        <taxon>Alphaproteobacteria</taxon>
        <taxon>Hyphomicrobiales</taxon>
        <taxon>Phyllobacteriaceae</taxon>
        <taxon>Phyllobacterium</taxon>
    </lineage>
</organism>
<evidence type="ECO:0000313" key="2">
    <source>
        <dbReference type="Proteomes" id="UP000239434"/>
    </source>
</evidence>
<reference evidence="1 2" key="1">
    <citation type="submission" date="2018-02" db="EMBL/GenBank/DDBJ databases">
        <title>The draft genome of Phyllobacterium sp. 1N-3.</title>
        <authorList>
            <person name="Liu L."/>
            <person name="Li L."/>
            <person name="Zhang X."/>
            <person name="Wang T."/>
            <person name="Liang L."/>
        </authorList>
    </citation>
    <scope>NUCLEOTIDE SEQUENCE [LARGE SCALE GENOMIC DNA]</scope>
    <source>
        <strain evidence="1 2">1N-3</strain>
    </source>
</reference>
<comment type="caution">
    <text evidence="1">The sequence shown here is derived from an EMBL/GenBank/DDBJ whole genome shotgun (WGS) entry which is preliminary data.</text>
</comment>
<keyword evidence="2" id="KW-1185">Reference proteome</keyword>
<dbReference type="AlphaFoldDB" id="A0A2S9IQL2"/>
<proteinExistence type="predicted"/>
<gene>
    <name evidence="1" type="ORF">C5748_13565</name>
</gene>
<name>A0A2S9IQL2_9HYPH</name>
<dbReference type="EMBL" id="PVBR01000009">
    <property type="protein sequence ID" value="PRD42810.1"/>
    <property type="molecule type" value="Genomic_DNA"/>
</dbReference>